<dbReference type="SUPFAM" id="SSF52200">
    <property type="entry name" value="Toll/Interleukin receptor TIR domain"/>
    <property type="match status" value="1"/>
</dbReference>
<dbReference type="EMBL" id="DF820474">
    <property type="protein sequence ID" value="GAK60594.1"/>
    <property type="molecule type" value="Genomic_DNA"/>
</dbReference>
<dbReference type="InterPro" id="IPR011460">
    <property type="entry name" value="Lcl_C"/>
</dbReference>
<dbReference type="GO" id="GO:0004674">
    <property type="term" value="F:protein serine/threonine kinase activity"/>
    <property type="evidence" value="ECO:0007669"/>
    <property type="project" value="UniProtKB-KW"/>
</dbReference>
<dbReference type="InterPro" id="IPR035897">
    <property type="entry name" value="Toll_tir_struct_dom_sf"/>
</dbReference>
<evidence type="ECO:0000259" key="1">
    <source>
        <dbReference type="PROSITE" id="PS50104"/>
    </source>
</evidence>
<gene>
    <name evidence="2" type="ORF">U27_00491</name>
</gene>
<protein>
    <submittedName>
        <fullName evidence="2">Serine/threonine protein kinase</fullName>
    </submittedName>
</protein>
<dbReference type="eggNOG" id="COG0515">
    <property type="taxonomic scope" value="Bacteria"/>
</dbReference>
<keyword evidence="2" id="KW-0418">Kinase</keyword>
<dbReference type="Pfam" id="PF13676">
    <property type="entry name" value="TIR_2"/>
    <property type="match status" value="1"/>
</dbReference>
<dbReference type="Proteomes" id="UP000030661">
    <property type="component" value="Unassembled WGS sequence"/>
</dbReference>
<organism evidence="2">
    <name type="scientific">Vecturithrix granuli</name>
    <dbReference type="NCBI Taxonomy" id="1499967"/>
    <lineage>
        <taxon>Bacteria</taxon>
        <taxon>Candidatus Moduliflexota</taxon>
        <taxon>Candidatus Vecturitrichia</taxon>
        <taxon>Candidatus Vecturitrichales</taxon>
        <taxon>Candidatus Vecturitrichaceae</taxon>
        <taxon>Candidatus Vecturithrix</taxon>
    </lineage>
</organism>
<name>A0A081C7N9_VECG1</name>
<dbReference type="SMART" id="SM00255">
    <property type="entry name" value="TIR"/>
    <property type="match status" value="1"/>
</dbReference>
<evidence type="ECO:0000313" key="3">
    <source>
        <dbReference type="Proteomes" id="UP000030661"/>
    </source>
</evidence>
<proteinExistence type="predicted"/>
<dbReference type="Gene3D" id="3.40.50.10140">
    <property type="entry name" value="Toll/interleukin-1 receptor homology (TIR) domain"/>
    <property type="match status" value="1"/>
</dbReference>
<accession>A0A081C7N9</accession>
<dbReference type="HOGENOM" id="CLU_927305_0_0_0"/>
<dbReference type="eggNOG" id="COG1262">
    <property type="taxonomic scope" value="Bacteria"/>
</dbReference>
<keyword evidence="3" id="KW-1185">Reference proteome</keyword>
<sequence length="305" mass="35824">MDIEAQGDIKVFICYAREDMAIAKYLYQDLRQPGIRPWMDTEDLQPGQQWKEVIADELQRSDFVLVLLSSRSLTEYGYVRKELNDILDLVKRCPSDRCFLIPVRLEACEPKEEQLRQIQCYDLFLQSYPKGLTQIFKVLLPNGRRVALRREPMTVSEKDRYKVFELKGHNFPRTYIGNDFEDQGEVVIDHATSLMWQKSGSPNLMTYAEAQEYIKALNRERFAGFADWRLPTIPELISLIELEQQENGLHINPIFDVTQWWCWSADRLPEGGSPWSAWSVNFRNSNVYWSYFDNTRSSIRAVRSK</sequence>
<dbReference type="STRING" id="1499967.U27_00491"/>
<reference evidence="2" key="1">
    <citation type="journal article" date="2015" name="PeerJ">
        <title>First genomic representation of candidate bacterial phylum KSB3 points to enhanced environmental sensing as a trigger of wastewater bulking.</title>
        <authorList>
            <person name="Sekiguchi Y."/>
            <person name="Ohashi A."/>
            <person name="Parks D.H."/>
            <person name="Yamauchi T."/>
            <person name="Tyson G.W."/>
            <person name="Hugenholtz P."/>
        </authorList>
    </citation>
    <scope>NUCLEOTIDE SEQUENCE [LARGE SCALE GENOMIC DNA]</scope>
</reference>
<keyword evidence="2" id="KW-0723">Serine/threonine-protein kinase</keyword>
<evidence type="ECO:0000313" key="2">
    <source>
        <dbReference type="EMBL" id="GAK60594.1"/>
    </source>
</evidence>
<keyword evidence="2" id="KW-0808">Transferase</keyword>
<dbReference type="AlphaFoldDB" id="A0A081C7N9"/>
<dbReference type="PROSITE" id="PS50104">
    <property type="entry name" value="TIR"/>
    <property type="match status" value="1"/>
</dbReference>
<feature type="domain" description="TIR" evidence="1">
    <location>
        <begin position="7"/>
        <end position="139"/>
    </location>
</feature>
<dbReference type="GO" id="GO:0007165">
    <property type="term" value="P:signal transduction"/>
    <property type="evidence" value="ECO:0007669"/>
    <property type="project" value="InterPro"/>
</dbReference>
<dbReference type="InterPro" id="IPR000157">
    <property type="entry name" value="TIR_dom"/>
</dbReference>
<dbReference type="Pfam" id="PF07603">
    <property type="entry name" value="Lcl_C"/>
    <property type="match status" value="1"/>
</dbReference>